<dbReference type="GO" id="GO:0009507">
    <property type="term" value="C:chloroplast"/>
    <property type="evidence" value="ECO:0007669"/>
    <property type="project" value="InterPro"/>
</dbReference>
<reference evidence="1" key="1">
    <citation type="submission" date="2023-03" db="EMBL/GenBank/DDBJ databases">
        <authorList>
            <person name="Julca I."/>
        </authorList>
    </citation>
    <scope>NUCLEOTIDE SEQUENCE</scope>
</reference>
<dbReference type="PANTHER" id="PTHR36399:SF1">
    <property type="entry name" value="PHOTOSYNTHETIC NDH SUBUNIT OF SUBCOMPLEX B 5, CHLOROPLASTIC"/>
    <property type="match status" value="1"/>
</dbReference>
<gene>
    <name evidence="1" type="ORF">OLC1_LOCUS24217</name>
</gene>
<dbReference type="AlphaFoldDB" id="A0AAV1EF50"/>
<proteinExistence type="predicted"/>
<keyword evidence="2" id="KW-1185">Reference proteome</keyword>
<accession>A0AAV1EF50</accession>
<dbReference type="Proteomes" id="UP001161247">
    <property type="component" value="Chromosome 9"/>
</dbReference>
<name>A0AAV1EF50_OLDCO</name>
<evidence type="ECO:0000313" key="1">
    <source>
        <dbReference type="EMBL" id="CAI9118323.1"/>
    </source>
</evidence>
<dbReference type="PANTHER" id="PTHR36399">
    <property type="entry name" value="PHOTOSYNTHETIC NDH SUBUNIT OF SUBCOMPLEX B 5, CHLOROPLASTIC"/>
    <property type="match status" value="1"/>
</dbReference>
<organism evidence="1 2">
    <name type="scientific">Oldenlandia corymbosa var. corymbosa</name>
    <dbReference type="NCBI Taxonomy" id="529605"/>
    <lineage>
        <taxon>Eukaryota</taxon>
        <taxon>Viridiplantae</taxon>
        <taxon>Streptophyta</taxon>
        <taxon>Embryophyta</taxon>
        <taxon>Tracheophyta</taxon>
        <taxon>Spermatophyta</taxon>
        <taxon>Magnoliopsida</taxon>
        <taxon>eudicotyledons</taxon>
        <taxon>Gunneridae</taxon>
        <taxon>Pentapetalae</taxon>
        <taxon>asterids</taxon>
        <taxon>lamiids</taxon>
        <taxon>Gentianales</taxon>
        <taxon>Rubiaceae</taxon>
        <taxon>Rubioideae</taxon>
        <taxon>Spermacoceae</taxon>
        <taxon>Hedyotis-Oldenlandia complex</taxon>
        <taxon>Oldenlandia</taxon>
    </lineage>
</organism>
<protein>
    <submittedName>
        <fullName evidence="1">OLC1v1019882C1</fullName>
    </submittedName>
</protein>
<sequence length="221" mass="25210">MAGLTTLSALPLNSVPKTAQSKCESCQTTLKSSTQPSSAYPIFSTPLNRIKPRRLCAGLSEIEPDLNEDFVDRWRTNGIDEADFIYGKYDDHHTFYEGEQKKGAFWSTVAEEYESIGPPKGFQGFISWIFLPAIAAGMYFNVPGEYLYIGAAVFVSLFCVIEMDKPSEAHNFEPQIYNMERGARDKLINDYNTMDIWDFNEKYGDLWDFTIKKEPSDIMKR</sequence>
<dbReference type="InterPro" id="IPR034569">
    <property type="entry name" value="PNSB5"/>
</dbReference>
<dbReference type="EMBL" id="OX459126">
    <property type="protein sequence ID" value="CAI9118323.1"/>
    <property type="molecule type" value="Genomic_DNA"/>
</dbReference>
<dbReference type="GO" id="GO:0006979">
    <property type="term" value="P:response to oxidative stress"/>
    <property type="evidence" value="ECO:0007669"/>
    <property type="project" value="InterPro"/>
</dbReference>
<evidence type="ECO:0000313" key="2">
    <source>
        <dbReference type="Proteomes" id="UP001161247"/>
    </source>
</evidence>